<dbReference type="Pfam" id="PF01425">
    <property type="entry name" value="Amidase"/>
    <property type="match status" value="1"/>
</dbReference>
<dbReference type="OrthoDB" id="5423360at2759"/>
<dbReference type="Pfam" id="PF26053">
    <property type="entry name" value="DUF8016"/>
    <property type="match status" value="1"/>
</dbReference>
<dbReference type="Proteomes" id="UP001147747">
    <property type="component" value="Unassembled WGS sequence"/>
</dbReference>
<evidence type="ECO:0000313" key="4">
    <source>
        <dbReference type="Proteomes" id="UP001147747"/>
    </source>
</evidence>
<gene>
    <name evidence="3" type="ORF">N7509_000212</name>
</gene>
<sequence>MDFQRGTTVQLGSVEYLRYLPAELSKELKECDKITPVVVLNSVGSDILLENLENTLAKLIEEDDVFTSDFMANNLLVFQSLQLGSSKANLPVEVVEYLEKTATRCFFLQWTSDEDILPQGPYFASHKGLHQAWRLYEDKLAAFVSTTFPADHSNYEFNPVGVVAGTGLHRAVAVPSRLYYPRSAAKPLNGIRVAVKDNIHLNGVVTTLGSRSYTECYGVQKQTATFVKHLIDQGAVIVGKTKMSSYAGSEIPPEKCIDYFPPWNARADGYQGPSGSSSGSGASAGGYSWLDLAFGTDTTGSARMPAAAHGLWGLKASWNLFPMQGVVPSVPPFDSFGIFARSYSEIQRVLLSSGIPELDERKLPIRILYPTDWFPYKNPAQQQMTEEFVGILEELLGVTRTNISLKDEWTRSAPENFRQIPITEFLYDIIKISQAISLMEMGEEITEEERAQSDDETKVYRDWIDEKILTKDSSGAPEAIMILPLGRPGPNYRDIVPPQQYVTLD</sequence>
<dbReference type="RefSeq" id="XP_056494724.1">
    <property type="nucleotide sequence ID" value="XM_056624859.1"/>
</dbReference>
<dbReference type="InterPro" id="IPR058329">
    <property type="entry name" value="Arp1_N"/>
</dbReference>
<feature type="domain" description="Amidase" evidence="1">
    <location>
        <begin position="169"/>
        <end position="350"/>
    </location>
</feature>
<keyword evidence="4" id="KW-1185">Reference proteome</keyword>
<feature type="domain" description="Scytalone dehydratase-like protein Arp1 N-terminal" evidence="2">
    <location>
        <begin position="25"/>
        <end position="127"/>
    </location>
</feature>
<comment type="caution">
    <text evidence="3">The sequence shown here is derived from an EMBL/GenBank/DDBJ whole genome shotgun (WGS) entry which is preliminary data.</text>
</comment>
<reference evidence="3" key="1">
    <citation type="submission" date="2022-12" db="EMBL/GenBank/DDBJ databases">
        <authorList>
            <person name="Petersen C."/>
        </authorList>
    </citation>
    <scope>NUCLEOTIDE SEQUENCE</scope>
    <source>
        <strain evidence="3">IBT 29677</strain>
    </source>
</reference>
<protein>
    <recommendedName>
        <fullName evidence="5">Amidase domain-containing protein</fullName>
    </recommendedName>
</protein>
<dbReference type="InterPro" id="IPR036928">
    <property type="entry name" value="AS_sf"/>
</dbReference>
<dbReference type="Gene3D" id="3.90.1300.10">
    <property type="entry name" value="Amidase signature (AS) domain"/>
    <property type="match status" value="1"/>
</dbReference>
<dbReference type="PANTHER" id="PTHR46310">
    <property type="entry name" value="AMIDASE 1"/>
    <property type="match status" value="1"/>
</dbReference>
<dbReference type="InterPro" id="IPR023631">
    <property type="entry name" value="Amidase_dom"/>
</dbReference>
<accession>A0A9W9WCK9</accession>
<dbReference type="GeneID" id="81363839"/>
<organism evidence="3 4">
    <name type="scientific">Penicillium cosmopolitanum</name>
    <dbReference type="NCBI Taxonomy" id="1131564"/>
    <lineage>
        <taxon>Eukaryota</taxon>
        <taxon>Fungi</taxon>
        <taxon>Dikarya</taxon>
        <taxon>Ascomycota</taxon>
        <taxon>Pezizomycotina</taxon>
        <taxon>Eurotiomycetes</taxon>
        <taxon>Eurotiomycetidae</taxon>
        <taxon>Eurotiales</taxon>
        <taxon>Aspergillaceae</taxon>
        <taxon>Penicillium</taxon>
    </lineage>
</organism>
<name>A0A9W9WCK9_9EURO</name>
<evidence type="ECO:0000259" key="2">
    <source>
        <dbReference type="Pfam" id="PF26053"/>
    </source>
</evidence>
<evidence type="ECO:0000313" key="3">
    <source>
        <dbReference type="EMBL" id="KAJ5414878.1"/>
    </source>
</evidence>
<evidence type="ECO:0000259" key="1">
    <source>
        <dbReference type="Pfam" id="PF01425"/>
    </source>
</evidence>
<proteinExistence type="predicted"/>
<dbReference type="PANTHER" id="PTHR46310:SF7">
    <property type="entry name" value="AMIDASE 1"/>
    <property type="match status" value="1"/>
</dbReference>
<evidence type="ECO:0008006" key="5">
    <source>
        <dbReference type="Google" id="ProtNLM"/>
    </source>
</evidence>
<dbReference type="SUPFAM" id="SSF75304">
    <property type="entry name" value="Amidase signature (AS) enzymes"/>
    <property type="match status" value="1"/>
</dbReference>
<dbReference type="EMBL" id="JAPZBU010000002">
    <property type="protein sequence ID" value="KAJ5414878.1"/>
    <property type="molecule type" value="Genomic_DNA"/>
</dbReference>
<reference evidence="3" key="2">
    <citation type="journal article" date="2023" name="IMA Fungus">
        <title>Comparative genomic study of the Penicillium genus elucidates a diverse pangenome and 15 lateral gene transfer events.</title>
        <authorList>
            <person name="Petersen C."/>
            <person name="Sorensen T."/>
            <person name="Nielsen M.R."/>
            <person name="Sondergaard T.E."/>
            <person name="Sorensen J.L."/>
            <person name="Fitzpatrick D.A."/>
            <person name="Frisvad J.C."/>
            <person name="Nielsen K.L."/>
        </authorList>
    </citation>
    <scope>NUCLEOTIDE SEQUENCE</scope>
    <source>
        <strain evidence="3">IBT 29677</strain>
    </source>
</reference>
<dbReference type="AlphaFoldDB" id="A0A9W9WCK9"/>